<evidence type="ECO:0000313" key="2">
    <source>
        <dbReference type="Proteomes" id="UP000494106"/>
    </source>
</evidence>
<reference evidence="1 2" key="1">
    <citation type="submission" date="2020-04" db="EMBL/GenBank/DDBJ databases">
        <authorList>
            <person name="Wallbank WR R."/>
            <person name="Pardo Diaz C."/>
            <person name="Kozak K."/>
            <person name="Martin S."/>
            <person name="Jiggins C."/>
            <person name="Moest M."/>
            <person name="Warren A I."/>
            <person name="Byers J.R.P. K."/>
            <person name="Montejo-Kovacevich G."/>
            <person name="Yen C E."/>
        </authorList>
    </citation>
    <scope>NUCLEOTIDE SEQUENCE [LARGE SCALE GENOMIC DNA]</scope>
</reference>
<proteinExistence type="predicted"/>
<dbReference type="AlphaFoldDB" id="A0A8S1ACT3"/>
<protein>
    <submittedName>
        <fullName evidence="1">Uncharacterized protein</fullName>
    </submittedName>
</protein>
<evidence type="ECO:0000313" key="1">
    <source>
        <dbReference type="EMBL" id="CAB3242777.1"/>
    </source>
</evidence>
<sequence length="96" mass="10707">MSSDVSRRLAMARAGLLWHAPACYGTRRLAMARAGLLWHAPAIANSHYHTPASRPCAPPRFNILIPFTPKMGKAWIEILLKEFNSSWAHQRLASSV</sequence>
<gene>
    <name evidence="1" type="ORF">APLA_LOCUS9211</name>
</gene>
<organism evidence="1 2">
    <name type="scientific">Arctia plantaginis</name>
    <name type="common">Wood tiger moth</name>
    <name type="synonym">Phalaena plantaginis</name>
    <dbReference type="NCBI Taxonomy" id="874455"/>
    <lineage>
        <taxon>Eukaryota</taxon>
        <taxon>Metazoa</taxon>
        <taxon>Ecdysozoa</taxon>
        <taxon>Arthropoda</taxon>
        <taxon>Hexapoda</taxon>
        <taxon>Insecta</taxon>
        <taxon>Pterygota</taxon>
        <taxon>Neoptera</taxon>
        <taxon>Endopterygota</taxon>
        <taxon>Lepidoptera</taxon>
        <taxon>Glossata</taxon>
        <taxon>Ditrysia</taxon>
        <taxon>Noctuoidea</taxon>
        <taxon>Erebidae</taxon>
        <taxon>Arctiinae</taxon>
        <taxon>Arctia</taxon>
    </lineage>
</organism>
<dbReference type="EMBL" id="CADEBC010000518">
    <property type="protein sequence ID" value="CAB3242777.1"/>
    <property type="molecule type" value="Genomic_DNA"/>
</dbReference>
<name>A0A8S1ACT3_ARCPL</name>
<accession>A0A8S1ACT3</accession>
<comment type="caution">
    <text evidence="1">The sequence shown here is derived from an EMBL/GenBank/DDBJ whole genome shotgun (WGS) entry which is preliminary data.</text>
</comment>
<dbReference type="Proteomes" id="UP000494106">
    <property type="component" value="Unassembled WGS sequence"/>
</dbReference>
<keyword evidence="2" id="KW-1185">Reference proteome</keyword>